<comment type="caution">
    <text evidence="10">The sequence shown here is derived from an EMBL/GenBank/DDBJ whole genome shotgun (WGS) entry which is preliminary data.</text>
</comment>
<feature type="transmembrane region" description="Helical" evidence="8">
    <location>
        <begin position="528"/>
        <end position="547"/>
    </location>
</feature>
<dbReference type="InterPro" id="IPR036259">
    <property type="entry name" value="MFS_trans_sf"/>
</dbReference>
<feature type="domain" description="Major facilitator superfamily (MFS) profile" evidence="9">
    <location>
        <begin position="52"/>
        <end position="552"/>
    </location>
</feature>
<evidence type="ECO:0000313" key="11">
    <source>
        <dbReference type="Proteomes" id="UP000653454"/>
    </source>
</evidence>
<sequence length="601" mass="65127">MQEAAKQHQQIVFSVVDKEQKPVTKCENNEVPFEEALNMTGVGRYTAGLFVACVVTVLAMAMETFGTSYVATACACDLRLSTATKGLVSAMPMLATALASVQLSPCGRSSPSTVRHHPPPSGVLVSLHLWGWLADTRGRRFVLLVSMGGCFVAALASSLANDWVTLAVFKFVAAFFASASNAVPYALLGESTPAAHRHTLVMMMASGLMLGQFAMSANAYPILRMSFDLPLFGSIRYRPWRLLQQAYGAWSGAAALLLLVFVKESPKFYASQGRPDMSVKILAEIYAINTGKSKEDYPVNSISFHETLAPSKQTSVLRSMWDQTTPLFRKPLLFKTVVILYIVVLVYAIAPAFLMWMPSITTAFSRATAAGATDANFCQMLHYMDQATPSVASNGTTLPIEPKCIDKVDDLAFITMTMFSITTAAVNMLNSYLARFVGKRAIAIFLHLLGGTCGLVLPWVYNPTTSLIVFFFFQANLIAMGLTTGFTVEVYPTYLRAMAVCLTMMVGRGSSFVVISYVGVLMETNCDYTFYGFGVIVLSGALVGLWLPSEEKTGPDSAETAVSGTQWTVEQVKKREEVASGGAGAARRLAAARPEPWADGR</sequence>
<dbReference type="Proteomes" id="UP000653454">
    <property type="component" value="Unassembled WGS sequence"/>
</dbReference>
<evidence type="ECO:0000256" key="8">
    <source>
        <dbReference type="SAM" id="Phobius"/>
    </source>
</evidence>
<keyword evidence="3" id="KW-0813">Transport</keyword>
<comment type="subcellular location">
    <subcellularLocation>
        <location evidence="1">Membrane</location>
        <topology evidence="1">Multi-pass membrane protein</topology>
    </subcellularLocation>
</comment>
<evidence type="ECO:0000259" key="9">
    <source>
        <dbReference type="PROSITE" id="PS50850"/>
    </source>
</evidence>
<dbReference type="InterPro" id="IPR020846">
    <property type="entry name" value="MFS_dom"/>
</dbReference>
<organism evidence="10 11">
    <name type="scientific">Plutella xylostella</name>
    <name type="common">Diamondback moth</name>
    <name type="synonym">Plutella maculipennis</name>
    <dbReference type="NCBI Taxonomy" id="51655"/>
    <lineage>
        <taxon>Eukaryota</taxon>
        <taxon>Metazoa</taxon>
        <taxon>Ecdysozoa</taxon>
        <taxon>Arthropoda</taxon>
        <taxon>Hexapoda</taxon>
        <taxon>Insecta</taxon>
        <taxon>Pterygota</taxon>
        <taxon>Neoptera</taxon>
        <taxon>Endopterygota</taxon>
        <taxon>Lepidoptera</taxon>
        <taxon>Glossata</taxon>
        <taxon>Ditrysia</taxon>
        <taxon>Yponomeutoidea</taxon>
        <taxon>Plutellidae</taxon>
        <taxon>Plutella</taxon>
    </lineage>
</organism>
<feature type="transmembrane region" description="Helical" evidence="8">
    <location>
        <begin position="242"/>
        <end position="262"/>
    </location>
</feature>
<feature type="transmembrane region" description="Helical" evidence="8">
    <location>
        <begin position="200"/>
        <end position="222"/>
    </location>
</feature>
<feature type="region of interest" description="Disordered" evidence="7">
    <location>
        <begin position="578"/>
        <end position="601"/>
    </location>
</feature>
<name>A0A8S4GBT0_PLUXY</name>
<keyword evidence="4 8" id="KW-0812">Transmembrane</keyword>
<evidence type="ECO:0000256" key="7">
    <source>
        <dbReference type="SAM" id="MobiDB-lite"/>
    </source>
</evidence>
<dbReference type="PANTHER" id="PTHR23511">
    <property type="entry name" value="SYNAPTIC VESICLE GLYCOPROTEIN 2"/>
    <property type="match status" value="1"/>
</dbReference>
<dbReference type="PROSITE" id="PS50850">
    <property type="entry name" value="MFS"/>
    <property type="match status" value="1"/>
</dbReference>
<feature type="transmembrane region" description="Helical" evidence="8">
    <location>
        <begin position="500"/>
        <end position="522"/>
    </location>
</feature>
<gene>
    <name evidence="10" type="ORF">PLXY2_LOCUS15604</name>
</gene>
<dbReference type="AlphaFoldDB" id="A0A8S4GBT0"/>
<feature type="transmembrane region" description="Helical" evidence="8">
    <location>
        <begin position="467"/>
        <end position="488"/>
    </location>
</feature>
<evidence type="ECO:0000256" key="2">
    <source>
        <dbReference type="ARBA" id="ARBA00008335"/>
    </source>
</evidence>
<dbReference type="InterPro" id="IPR005828">
    <property type="entry name" value="MFS_sugar_transport-like"/>
</dbReference>
<protein>
    <submittedName>
        <fullName evidence="10">(diamondback moth) hypothetical protein</fullName>
    </submittedName>
</protein>
<keyword evidence="11" id="KW-1185">Reference proteome</keyword>
<feature type="transmembrane region" description="Helical" evidence="8">
    <location>
        <begin position="141"/>
        <end position="160"/>
    </location>
</feature>
<feature type="transmembrane region" description="Helical" evidence="8">
    <location>
        <begin position="166"/>
        <end position="188"/>
    </location>
</feature>
<feature type="transmembrane region" description="Helical" evidence="8">
    <location>
        <begin position="332"/>
        <end position="356"/>
    </location>
</feature>
<proteinExistence type="inferred from homology"/>
<dbReference type="Pfam" id="PF00083">
    <property type="entry name" value="Sugar_tr"/>
    <property type="match status" value="1"/>
</dbReference>
<dbReference type="GO" id="GO:0016020">
    <property type="term" value="C:membrane"/>
    <property type="evidence" value="ECO:0007669"/>
    <property type="project" value="UniProtKB-SubCell"/>
</dbReference>
<evidence type="ECO:0000256" key="5">
    <source>
        <dbReference type="ARBA" id="ARBA00022989"/>
    </source>
</evidence>
<dbReference type="GO" id="GO:0022857">
    <property type="term" value="F:transmembrane transporter activity"/>
    <property type="evidence" value="ECO:0007669"/>
    <property type="project" value="InterPro"/>
</dbReference>
<evidence type="ECO:0000313" key="10">
    <source>
        <dbReference type="EMBL" id="CAG9137344.1"/>
    </source>
</evidence>
<evidence type="ECO:0000256" key="3">
    <source>
        <dbReference type="ARBA" id="ARBA00022448"/>
    </source>
</evidence>
<keyword evidence="6 8" id="KW-0472">Membrane</keyword>
<evidence type="ECO:0000256" key="6">
    <source>
        <dbReference type="ARBA" id="ARBA00023136"/>
    </source>
</evidence>
<dbReference type="SUPFAM" id="SSF103473">
    <property type="entry name" value="MFS general substrate transporter"/>
    <property type="match status" value="1"/>
</dbReference>
<evidence type="ECO:0000256" key="4">
    <source>
        <dbReference type="ARBA" id="ARBA00022692"/>
    </source>
</evidence>
<keyword evidence="5 8" id="KW-1133">Transmembrane helix</keyword>
<evidence type="ECO:0000256" key="1">
    <source>
        <dbReference type="ARBA" id="ARBA00004141"/>
    </source>
</evidence>
<accession>A0A8S4GBT0</accession>
<reference evidence="10" key="1">
    <citation type="submission" date="2020-11" db="EMBL/GenBank/DDBJ databases">
        <authorList>
            <person name="Whiteford S."/>
        </authorList>
    </citation>
    <scope>NUCLEOTIDE SEQUENCE</scope>
</reference>
<dbReference type="PANTHER" id="PTHR23511:SF35">
    <property type="entry name" value="MAJOR FACILITATOR SUPERFAMILY (MFS) PROFILE DOMAIN-CONTAINING PROTEIN"/>
    <property type="match status" value="1"/>
</dbReference>
<feature type="transmembrane region" description="Helical" evidence="8">
    <location>
        <begin position="411"/>
        <end position="429"/>
    </location>
</feature>
<feature type="transmembrane region" description="Helical" evidence="8">
    <location>
        <begin position="441"/>
        <end position="461"/>
    </location>
</feature>
<dbReference type="EMBL" id="CAJHNJ030000211">
    <property type="protein sequence ID" value="CAG9137344.1"/>
    <property type="molecule type" value="Genomic_DNA"/>
</dbReference>
<comment type="similarity">
    <text evidence="2">Belongs to the major facilitator superfamily.</text>
</comment>
<dbReference type="Gene3D" id="1.20.1250.20">
    <property type="entry name" value="MFS general substrate transporter like domains"/>
    <property type="match status" value="1"/>
</dbReference>